<proteinExistence type="predicted"/>
<organism evidence="1 2">
    <name type="scientific">Naganishia onofrii</name>
    <dbReference type="NCBI Taxonomy" id="1851511"/>
    <lineage>
        <taxon>Eukaryota</taxon>
        <taxon>Fungi</taxon>
        <taxon>Dikarya</taxon>
        <taxon>Basidiomycota</taxon>
        <taxon>Agaricomycotina</taxon>
        <taxon>Tremellomycetes</taxon>
        <taxon>Filobasidiales</taxon>
        <taxon>Filobasidiaceae</taxon>
        <taxon>Naganishia</taxon>
    </lineage>
</organism>
<sequence>MQISYVDSNRHPGNSQEQTGPVEAEIADEDPKDAASQDSAFALDQSDISDAEHMGGIQAEVEELAGPLSTKVKRVPPKLAIPAVRGVDHTKTGSNLVGENGGERGISTGPSNNDLMKKSRRAKKSKSSLAGAAGQAASKPHFAPISSQGVDTLQLAKAQILNLRYAAADLGIPDYASRVQTILNVRTMPVARWNAYLALANQVDEILKRRGMACIFLDSDVIRTVRPLFQEKGEQVRKPVTSNGGEPKFHTTKPSSRPFTAAQLTISTSCTGAPSNTRTGQSHNTAKTSKTSANTAHHSFAFPATATSAATTVSQPMRKRKHAPMASGAHSASGPTQQSQASLSQKRKKTSAPMTAGPPVVTCFFCTVSSGSVRCCGNATIKLQLIFAFV</sequence>
<evidence type="ECO:0000313" key="1">
    <source>
        <dbReference type="EMBL" id="KAJ9127248.1"/>
    </source>
</evidence>
<accession>A0ACC2XUF1</accession>
<reference evidence="1" key="1">
    <citation type="submission" date="2023-04" db="EMBL/GenBank/DDBJ databases">
        <title>Draft Genome sequencing of Naganishia species isolated from polar environments using Oxford Nanopore Technology.</title>
        <authorList>
            <person name="Leo P."/>
            <person name="Venkateswaran K."/>
        </authorList>
    </citation>
    <scope>NUCLEOTIDE SEQUENCE</scope>
    <source>
        <strain evidence="1">DBVPG 5303</strain>
    </source>
</reference>
<keyword evidence="2" id="KW-1185">Reference proteome</keyword>
<comment type="caution">
    <text evidence="1">The sequence shown here is derived from an EMBL/GenBank/DDBJ whole genome shotgun (WGS) entry which is preliminary data.</text>
</comment>
<evidence type="ECO:0000313" key="2">
    <source>
        <dbReference type="Proteomes" id="UP001234202"/>
    </source>
</evidence>
<gene>
    <name evidence="1" type="ORF">QFC24_001486</name>
</gene>
<name>A0ACC2XUF1_9TREE</name>
<protein>
    <submittedName>
        <fullName evidence="1">Uncharacterized protein</fullName>
    </submittedName>
</protein>
<dbReference type="EMBL" id="JASBWV010000003">
    <property type="protein sequence ID" value="KAJ9127248.1"/>
    <property type="molecule type" value="Genomic_DNA"/>
</dbReference>
<dbReference type="Proteomes" id="UP001234202">
    <property type="component" value="Unassembled WGS sequence"/>
</dbReference>